<evidence type="ECO:0000313" key="2">
    <source>
        <dbReference type="Proteomes" id="UP000000657"/>
    </source>
</evidence>
<dbReference type="HOGENOM" id="CLU_2665738_0_0_11"/>
<dbReference type="Proteomes" id="UP000000657">
    <property type="component" value="Chromosome"/>
</dbReference>
<protein>
    <submittedName>
        <fullName evidence="1">Uncharacterized protein</fullName>
    </submittedName>
</protein>
<gene>
    <name evidence="1" type="ordered locus">FRAAL2256</name>
</gene>
<organism evidence="1 2">
    <name type="scientific">Frankia alni (strain DSM 45986 / CECT 9034 / ACN14a)</name>
    <dbReference type="NCBI Taxonomy" id="326424"/>
    <lineage>
        <taxon>Bacteria</taxon>
        <taxon>Bacillati</taxon>
        <taxon>Actinomycetota</taxon>
        <taxon>Actinomycetes</taxon>
        <taxon>Frankiales</taxon>
        <taxon>Frankiaceae</taxon>
        <taxon>Frankia</taxon>
    </lineage>
</organism>
<evidence type="ECO:0000313" key="1">
    <source>
        <dbReference type="EMBL" id="CAJ60905.1"/>
    </source>
</evidence>
<reference evidence="1 2" key="1">
    <citation type="journal article" date="2007" name="Genome Res.">
        <title>Genome characteristics of facultatively symbiotic Frankia sp. strains reflect host range and host plant biogeography.</title>
        <authorList>
            <person name="Normand P."/>
            <person name="Lapierre P."/>
            <person name="Tisa L.S."/>
            <person name="Gogarten J.P."/>
            <person name="Alloisio N."/>
            <person name="Bagnarol E."/>
            <person name="Bassi C.A."/>
            <person name="Berry A.M."/>
            <person name="Bickhart D.M."/>
            <person name="Choisne N."/>
            <person name="Couloux A."/>
            <person name="Cournoyer B."/>
            <person name="Cruveiller S."/>
            <person name="Daubin V."/>
            <person name="Demange N."/>
            <person name="Francino M.P."/>
            <person name="Goltsman E."/>
            <person name="Huang Y."/>
            <person name="Kopp O.R."/>
            <person name="Labarre L."/>
            <person name="Lapidus A."/>
            <person name="Lavire C."/>
            <person name="Marechal J."/>
            <person name="Martinez M."/>
            <person name="Mastronunzio J.E."/>
            <person name="Mullin B.C."/>
            <person name="Niemann J."/>
            <person name="Pujic P."/>
            <person name="Rawnsley T."/>
            <person name="Rouy Z."/>
            <person name="Schenowitz C."/>
            <person name="Sellstedt A."/>
            <person name="Tavares F."/>
            <person name="Tomkins J.P."/>
            <person name="Vallenet D."/>
            <person name="Valverde C."/>
            <person name="Wall L.G."/>
            <person name="Wang Y."/>
            <person name="Medigue C."/>
            <person name="Benson D.R."/>
        </authorList>
    </citation>
    <scope>NUCLEOTIDE SEQUENCE [LARGE SCALE GENOMIC DNA]</scope>
    <source>
        <strain evidence="2">DSM 45986 / CECT 9034 / ACN14a</strain>
    </source>
</reference>
<accession>Q0RNI3</accession>
<dbReference type="EMBL" id="CT573213">
    <property type="protein sequence ID" value="CAJ60905.1"/>
    <property type="molecule type" value="Genomic_DNA"/>
</dbReference>
<dbReference type="AlphaFoldDB" id="Q0RNI3"/>
<sequence length="75" mass="8501">MKGYQSKPGWYGMTWAPDGRALWRYGDLIPGQPGPHSEWLQIGTHKIFRWTTSAKIQHVFALSSVRSSGRASGRR</sequence>
<keyword evidence="2" id="KW-1185">Reference proteome</keyword>
<name>Q0RNI3_FRAAA</name>
<dbReference type="KEGG" id="fal:FRAAL2256"/>
<proteinExistence type="predicted"/>